<reference evidence="7 8" key="1">
    <citation type="submission" date="2021-06" db="EMBL/GenBank/DDBJ databases">
        <authorList>
            <person name="Palmer J.M."/>
        </authorList>
    </citation>
    <scope>NUCLEOTIDE SEQUENCE [LARGE SCALE GENOMIC DNA]</scope>
    <source>
        <strain evidence="7 8">GA_2019</strain>
        <tissue evidence="7">Muscle</tissue>
    </source>
</reference>
<dbReference type="PANTHER" id="PTHR24342:SF5">
    <property type="entry name" value="SERINE_THREONINE-PROTEIN KINASE 17B"/>
    <property type="match status" value="1"/>
</dbReference>
<sequence>MLVTGESPFAGDDKQETYLNVSQVNVDYSREAFSRVSELAVDFIRKLLVKAPDDGFLLSDRRDRPSAAECLSHPWLWYQPLCLSPEPAAVRSVRERSCGTKWAAPLEDKENFLDSPHAHAKRTRLDEETSAAGDGDF</sequence>
<evidence type="ECO:0008006" key="9">
    <source>
        <dbReference type="Google" id="ProtNLM"/>
    </source>
</evidence>
<accession>A0ABV0NML9</accession>
<dbReference type="EMBL" id="JAHRIO010040968">
    <property type="protein sequence ID" value="MEQ2171778.1"/>
    <property type="molecule type" value="Genomic_DNA"/>
</dbReference>
<keyword evidence="8" id="KW-1185">Reference proteome</keyword>
<evidence type="ECO:0000313" key="7">
    <source>
        <dbReference type="EMBL" id="MEQ2171778.1"/>
    </source>
</evidence>
<dbReference type="InterPro" id="IPR011009">
    <property type="entry name" value="Kinase-like_dom_sf"/>
</dbReference>
<keyword evidence="3" id="KW-0547">Nucleotide-binding</keyword>
<comment type="caution">
    <text evidence="7">The sequence shown here is derived from an EMBL/GenBank/DDBJ whole genome shotgun (WGS) entry which is preliminary data.</text>
</comment>
<protein>
    <recommendedName>
        <fullName evidence="9">Protein kinase domain-containing protein</fullName>
    </recommendedName>
</protein>
<name>A0ABV0NML9_9TELE</name>
<dbReference type="PANTHER" id="PTHR24342">
    <property type="entry name" value="SERINE/THREONINE-PROTEIN KINASE 17"/>
    <property type="match status" value="1"/>
</dbReference>
<evidence type="ECO:0000313" key="8">
    <source>
        <dbReference type="Proteomes" id="UP001476798"/>
    </source>
</evidence>
<keyword evidence="2" id="KW-0808">Transferase</keyword>
<dbReference type="Gene3D" id="1.10.510.10">
    <property type="entry name" value="Transferase(Phosphotransferase) domain 1"/>
    <property type="match status" value="1"/>
</dbReference>
<keyword evidence="5" id="KW-0067">ATP-binding</keyword>
<evidence type="ECO:0000256" key="6">
    <source>
        <dbReference type="SAM" id="MobiDB-lite"/>
    </source>
</evidence>
<evidence type="ECO:0000256" key="3">
    <source>
        <dbReference type="ARBA" id="ARBA00022741"/>
    </source>
</evidence>
<gene>
    <name evidence="7" type="ORF">GOODEAATRI_014184</name>
</gene>
<keyword evidence="1" id="KW-0723">Serine/threonine-protein kinase</keyword>
<organism evidence="7 8">
    <name type="scientific">Goodea atripinnis</name>
    <dbReference type="NCBI Taxonomy" id="208336"/>
    <lineage>
        <taxon>Eukaryota</taxon>
        <taxon>Metazoa</taxon>
        <taxon>Chordata</taxon>
        <taxon>Craniata</taxon>
        <taxon>Vertebrata</taxon>
        <taxon>Euteleostomi</taxon>
        <taxon>Actinopterygii</taxon>
        <taxon>Neopterygii</taxon>
        <taxon>Teleostei</taxon>
        <taxon>Neoteleostei</taxon>
        <taxon>Acanthomorphata</taxon>
        <taxon>Ovalentaria</taxon>
        <taxon>Atherinomorphae</taxon>
        <taxon>Cyprinodontiformes</taxon>
        <taxon>Goodeidae</taxon>
        <taxon>Goodea</taxon>
    </lineage>
</organism>
<evidence type="ECO:0000256" key="5">
    <source>
        <dbReference type="ARBA" id="ARBA00022840"/>
    </source>
</evidence>
<dbReference type="SUPFAM" id="SSF56112">
    <property type="entry name" value="Protein kinase-like (PK-like)"/>
    <property type="match status" value="1"/>
</dbReference>
<feature type="region of interest" description="Disordered" evidence="6">
    <location>
        <begin position="113"/>
        <end position="137"/>
    </location>
</feature>
<evidence type="ECO:0000256" key="4">
    <source>
        <dbReference type="ARBA" id="ARBA00022777"/>
    </source>
</evidence>
<evidence type="ECO:0000256" key="1">
    <source>
        <dbReference type="ARBA" id="ARBA00022527"/>
    </source>
</evidence>
<evidence type="ECO:0000256" key="2">
    <source>
        <dbReference type="ARBA" id="ARBA00022679"/>
    </source>
</evidence>
<dbReference type="Proteomes" id="UP001476798">
    <property type="component" value="Unassembled WGS sequence"/>
</dbReference>
<keyword evidence="4" id="KW-0418">Kinase</keyword>
<proteinExistence type="predicted"/>